<feature type="chain" id="PRO_5034016301" evidence="1">
    <location>
        <begin position="23"/>
        <end position="93"/>
    </location>
</feature>
<evidence type="ECO:0000313" key="2">
    <source>
        <dbReference type="EMBL" id="KAF1803808.1"/>
    </source>
</evidence>
<comment type="caution">
    <text evidence="2">The sequence shown here is derived from an EMBL/GenBank/DDBJ whole genome shotgun (WGS) entry which is preliminary data.</text>
</comment>
<proteinExistence type="predicted"/>
<accession>A0A8H4F4X2</accession>
<dbReference type="Proteomes" id="UP000469890">
    <property type="component" value="Unassembled WGS sequence"/>
</dbReference>
<evidence type="ECO:0000313" key="3">
    <source>
        <dbReference type="Proteomes" id="UP000469890"/>
    </source>
</evidence>
<dbReference type="EMBL" id="JAAECE010000003">
    <property type="protein sequence ID" value="KAF1803808.1"/>
    <property type="molecule type" value="Genomic_DNA"/>
</dbReference>
<protein>
    <submittedName>
        <fullName evidence="2">Uncharacterized protein</fullName>
    </submittedName>
</protein>
<keyword evidence="1" id="KW-0732">Signal</keyword>
<reference evidence="2 3" key="1">
    <citation type="submission" date="2019-09" db="EMBL/GenBank/DDBJ databases">
        <authorList>
            <consortium name="DOE Joint Genome Institute"/>
            <person name="Mondo S.J."/>
            <person name="Navarro-Mendoza M.I."/>
            <person name="Perez-Arques C."/>
            <person name="Panchal S."/>
            <person name="Nicolas F.E."/>
            <person name="Ganguly P."/>
            <person name="Pangilinan J."/>
            <person name="Grigoriev I."/>
            <person name="Heitman J."/>
            <person name="Sanya K."/>
            <person name="Garre V."/>
        </authorList>
    </citation>
    <scope>NUCLEOTIDE SEQUENCE [LARGE SCALE GENOMIC DNA]</scope>
    <source>
        <strain evidence="2 3">MU402</strain>
    </source>
</reference>
<name>A0A8H4F4X2_MUCCL</name>
<feature type="signal peptide" evidence="1">
    <location>
        <begin position="1"/>
        <end position="22"/>
    </location>
</feature>
<gene>
    <name evidence="2" type="ORF">FB192DRAFT_1369932</name>
</gene>
<evidence type="ECO:0000256" key="1">
    <source>
        <dbReference type="SAM" id="SignalP"/>
    </source>
</evidence>
<dbReference type="AlphaFoldDB" id="A0A8H4F4X2"/>
<organism evidence="2 3">
    <name type="scientific">Mucor circinelloides f. lusitanicus</name>
    <name type="common">Mucor racemosus var. lusitanicus</name>
    <dbReference type="NCBI Taxonomy" id="29924"/>
    <lineage>
        <taxon>Eukaryota</taxon>
        <taxon>Fungi</taxon>
        <taxon>Fungi incertae sedis</taxon>
        <taxon>Mucoromycota</taxon>
        <taxon>Mucoromycotina</taxon>
        <taxon>Mucoromycetes</taxon>
        <taxon>Mucorales</taxon>
        <taxon>Mucorineae</taxon>
        <taxon>Mucoraceae</taxon>
        <taxon>Mucor</taxon>
    </lineage>
</organism>
<sequence length="93" mass="10562">MQITKSSIVSFVLFVHPSLIQALFLGSSFLENGACLITTIPAVDFTLLKGILMTIASDQKHYQAIDLSWHDVRRLSEQRRTLLHRFRHVQAAL</sequence>